<evidence type="ECO:0008006" key="12">
    <source>
        <dbReference type="Google" id="ProtNLM"/>
    </source>
</evidence>
<proteinExistence type="inferred from homology"/>
<name>A0A1T4KZZ4_9HYPH</name>
<evidence type="ECO:0000256" key="4">
    <source>
        <dbReference type="ARBA" id="ARBA00022827"/>
    </source>
</evidence>
<dbReference type="InterPro" id="IPR013786">
    <property type="entry name" value="AcylCoA_DH/ox_N"/>
</dbReference>
<reference evidence="11" key="1">
    <citation type="submission" date="2017-02" db="EMBL/GenBank/DDBJ databases">
        <authorList>
            <person name="Varghese N."/>
            <person name="Submissions S."/>
        </authorList>
    </citation>
    <scope>NUCLEOTIDE SEQUENCE [LARGE SCALE GENOMIC DNA]</scope>
    <source>
        <strain evidence="11">ATCC 27094</strain>
    </source>
</reference>
<dbReference type="Pfam" id="PF02770">
    <property type="entry name" value="Acyl-CoA_dh_M"/>
    <property type="match status" value="1"/>
</dbReference>
<organism evidence="10 11">
    <name type="scientific">Enhydrobacter aerosaccus</name>
    <dbReference type="NCBI Taxonomy" id="225324"/>
    <lineage>
        <taxon>Bacteria</taxon>
        <taxon>Pseudomonadati</taxon>
        <taxon>Pseudomonadota</taxon>
        <taxon>Alphaproteobacteria</taxon>
        <taxon>Hyphomicrobiales</taxon>
        <taxon>Enhydrobacter</taxon>
    </lineage>
</organism>
<gene>
    <name evidence="10" type="ORF">SAMN02745126_01265</name>
</gene>
<keyword evidence="3 6" id="KW-0285">Flavoprotein</keyword>
<keyword evidence="4 6" id="KW-0274">FAD</keyword>
<dbReference type="Proteomes" id="UP000190092">
    <property type="component" value="Unassembled WGS sequence"/>
</dbReference>
<dbReference type="AlphaFoldDB" id="A0A1T4KZZ4"/>
<dbReference type="PANTHER" id="PTHR43292">
    <property type="entry name" value="ACYL-COA DEHYDROGENASE"/>
    <property type="match status" value="1"/>
</dbReference>
<dbReference type="EMBL" id="FUWJ01000001">
    <property type="protein sequence ID" value="SJZ47908.1"/>
    <property type="molecule type" value="Genomic_DNA"/>
</dbReference>
<comment type="similarity">
    <text evidence="2 6">Belongs to the acyl-CoA dehydrogenase family.</text>
</comment>
<dbReference type="Pfam" id="PF02771">
    <property type="entry name" value="Acyl-CoA_dh_N"/>
    <property type="match status" value="1"/>
</dbReference>
<evidence type="ECO:0000313" key="10">
    <source>
        <dbReference type="EMBL" id="SJZ47908.1"/>
    </source>
</evidence>
<dbReference type="Gene3D" id="1.10.540.10">
    <property type="entry name" value="Acyl-CoA dehydrogenase/oxidase, N-terminal domain"/>
    <property type="match status" value="1"/>
</dbReference>
<evidence type="ECO:0000256" key="1">
    <source>
        <dbReference type="ARBA" id="ARBA00001974"/>
    </source>
</evidence>
<keyword evidence="11" id="KW-1185">Reference proteome</keyword>
<feature type="domain" description="Acyl-CoA oxidase/dehydrogenase middle" evidence="8">
    <location>
        <begin position="127"/>
        <end position="212"/>
    </location>
</feature>
<evidence type="ECO:0000259" key="7">
    <source>
        <dbReference type="Pfam" id="PF00441"/>
    </source>
</evidence>
<evidence type="ECO:0000259" key="8">
    <source>
        <dbReference type="Pfam" id="PF02770"/>
    </source>
</evidence>
<dbReference type="OrthoDB" id="5510711at2"/>
<dbReference type="Gene3D" id="2.40.110.10">
    <property type="entry name" value="Butyryl-CoA Dehydrogenase, subunit A, domain 2"/>
    <property type="match status" value="1"/>
</dbReference>
<keyword evidence="5 6" id="KW-0560">Oxidoreductase</keyword>
<evidence type="ECO:0000256" key="5">
    <source>
        <dbReference type="ARBA" id="ARBA00023002"/>
    </source>
</evidence>
<dbReference type="Gene3D" id="1.20.140.10">
    <property type="entry name" value="Butyryl-CoA Dehydrogenase, subunit A, domain 3"/>
    <property type="match status" value="1"/>
</dbReference>
<dbReference type="RefSeq" id="WP_085932913.1">
    <property type="nucleotide sequence ID" value="NZ_FUWJ01000001.1"/>
</dbReference>
<feature type="domain" description="Acyl-CoA dehydrogenase/oxidase C-terminal" evidence="7">
    <location>
        <begin position="238"/>
        <end position="402"/>
    </location>
</feature>
<dbReference type="InterPro" id="IPR052161">
    <property type="entry name" value="Mycobact_Acyl-CoA_DH"/>
</dbReference>
<dbReference type="InterPro" id="IPR037069">
    <property type="entry name" value="AcylCoA_DH/ox_N_sf"/>
</dbReference>
<evidence type="ECO:0000313" key="11">
    <source>
        <dbReference type="Proteomes" id="UP000190092"/>
    </source>
</evidence>
<sequence length="404" mass="45667">MDLAFNEEELAFQKEVRDWIEANMPPEVAEESRRSRSSHVSKERLLQWQKKLAGKGWLCPNWPREYGGPGWNSTQKFIFEMEMARADSPYLSSFSIKMVAPVLMKFGSEAQKKRFLPKIAAAEELWCQGYSEPGSGSDLASLRTRAVREGDHYIVNGQKIWTTNAHFADWIFCLVRTSTEGKQQEGISFLLIDMKSPGIRIDPIYLVDGTRTPMRHEVNQVFFTDVKVPVENLVGEENKGWTYAKYLLEFERGGQAFGPRLRKAFRHLQTLSKSQLSEGEPLSANPVWREKMAAVEMEIDAVEMNELMFYSSLKTGDAPGNMGSVVKMRGTEAGQKVTELAVEAVGWYGVPFTELRNFDSNVVPVGGEYVDDVAPRYFNNRKTTIYGGSSEVQRNVLAKAMLGL</sequence>
<dbReference type="SUPFAM" id="SSF47203">
    <property type="entry name" value="Acyl-CoA dehydrogenase C-terminal domain-like"/>
    <property type="match status" value="1"/>
</dbReference>
<protein>
    <recommendedName>
        <fullName evidence="12">Acyl-CoA dehydrogenase</fullName>
    </recommendedName>
</protein>
<dbReference type="GO" id="GO:0016627">
    <property type="term" value="F:oxidoreductase activity, acting on the CH-CH group of donors"/>
    <property type="evidence" value="ECO:0007669"/>
    <property type="project" value="InterPro"/>
</dbReference>
<dbReference type="Pfam" id="PF00441">
    <property type="entry name" value="Acyl-CoA_dh_1"/>
    <property type="match status" value="1"/>
</dbReference>
<evidence type="ECO:0000256" key="6">
    <source>
        <dbReference type="RuleBase" id="RU362125"/>
    </source>
</evidence>
<feature type="domain" description="Acyl-CoA dehydrogenase/oxidase N-terminal" evidence="9">
    <location>
        <begin position="6"/>
        <end position="123"/>
    </location>
</feature>
<dbReference type="SUPFAM" id="SSF56645">
    <property type="entry name" value="Acyl-CoA dehydrogenase NM domain-like"/>
    <property type="match status" value="1"/>
</dbReference>
<evidence type="ECO:0000256" key="3">
    <source>
        <dbReference type="ARBA" id="ARBA00022630"/>
    </source>
</evidence>
<dbReference type="GO" id="GO:0050660">
    <property type="term" value="F:flavin adenine dinucleotide binding"/>
    <property type="evidence" value="ECO:0007669"/>
    <property type="project" value="InterPro"/>
</dbReference>
<dbReference type="PANTHER" id="PTHR43292:SF3">
    <property type="entry name" value="ACYL-COA DEHYDROGENASE FADE29"/>
    <property type="match status" value="1"/>
</dbReference>
<dbReference type="InterPro" id="IPR046373">
    <property type="entry name" value="Acyl-CoA_Oxase/DH_mid-dom_sf"/>
</dbReference>
<dbReference type="InterPro" id="IPR006091">
    <property type="entry name" value="Acyl-CoA_Oxase/DH_mid-dom"/>
</dbReference>
<evidence type="ECO:0000256" key="2">
    <source>
        <dbReference type="ARBA" id="ARBA00009347"/>
    </source>
</evidence>
<dbReference type="FunFam" id="2.40.110.10:FF:000011">
    <property type="entry name" value="Acyl-CoA dehydrogenase FadE34"/>
    <property type="match status" value="1"/>
</dbReference>
<dbReference type="InterPro" id="IPR036250">
    <property type="entry name" value="AcylCo_DH-like_C"/>
</dbReference>
<evidence type="ECO:0000259" key="9">
    <source>
        <dbReference type="Pfam" id="PF02771"/>
    </source>
</evidence>
<dbReference type="InterPro" id="IPR009075">
    <property type="entry name" value="AcylCo_DH/oxidase_C"/>
</dbReference>
<dbReference type="GO" id="GO:0005886">
    <property type="term" value="C:plasma membrane"/>
    <property type="evidence" value="ECO:0007669"/>
    <property type="project" value="TreeGrafter"/>
</dbReference>
<dbReference type="STRING" id="225324.SAMN02745126_01265"/>
<accession>A0A1T4KZZ4</accession>
<comment type="cofactor">
    <cofactor evidence="1 6">
        <name>FAD</name>
        <dbReference type="ChEBI" id="CHEBI:57692"/>
    </cofactor>
</comment>
<dbReference type="InterPro" id="IPR009100">
    <property type="entry name" value="AcylCoA_DH/oxidase_NM_dom_sf"/>
</dbReference>